<reference evidence="1" key="2">
    <citation type="submission" date="2020-09" db="EMBL/GenBank/DDBJ databases">
        <authorList>
            <person name="Sun Q."/>
            <person name="Zhou Y."/>
        </authorList>
    </citation>
    <scope>NUCLEOTIDE SEQUENCE</scope>
    <source>
        <strain evidence="1">CGMCC 1.15179</strain>
    </source>
</reference>
<name>A0A8J2VL38_9BACL</name>
<protein>
    <submittedName>
        <fullName evidence="1">Uncharacterized protein</fullName>
    </submittedName>
</protein>
<evidence type="ECO:0000313" key="1">
    <source>
        <dbReference type="EMBL" id="GGE30194.1"/>
    </source>
</evidence>
<dbReference type="EMBL" id="BMHQ01000028">
    <property type="protein sequence ID" value="GGE30194.1"/>
    <property type="molecule type" value="Genomic_DNA"/>
</dbReference>
<dbReference type="AlphaFoldDB" id="A0A8J2VL38"/>
<evidence type="ECO:0000313" key="2">
    <source>
        <dbReference type="Proteomes" id="UP000625210"/>
    </source>
</evidence>
<comment type="caution">
    <text evidence="1">The sequence shown here is derived from an EMBL/GenBank/DDBJ whole genome shotgun (WGS) entry which is preliminary data.</text>
</comment>
<accession>A0A8J2VL38</accession>
<sequence length="292" mass="34684">MSVIEGNIIIDESYLVEQGICKDHLEGMKQETVQCDSDYHYYYEMVDTEEDILVPVKKIKGLTGSKGEANRSWFDHITNKAGNLSWARLNNLRRSLEEQGLESFRQSFKDPGYQVKLIHYDKEDSYYVGSDGNHHTVWAKITNAPSICARVSRYKFNPLKWMNYQSIREMEAKFQRTLKQYNLEFDAEQYWMEADFGYIQVNDWPILYFECPVIFDYGNESKVHTVLQEYEKVFNQLEQIVRLHKKWGFVSDIKKRVLLLKALQLFLNEERQGVYNMLLDLYKAGWHEKYRG</sequence>
<keyword evidence="2" id="KW-1185">Reference proteome</keyword>
<gene>
    <name evidence="1" type="ORF">GCM10011571_35500</name>
</gene>
<dbReference type="Proteomes" id="UP000625210">
    <property type="component" value="Unassembled WGS sequence"/>
</dbReference>
<reference evidence="1" key="1">
    <citation type="journal article" date="2014" name="Int. J. Syst. Evol. Microbiol.">
        <title>Complete genome sequence of Corynebacterium casei LMG S-19264T (=DSM 44701T), isolated from a smear-ripened cheese.</title>
        <authorList>
            <consortium name="US DOE Joint Genome Institute (JGI-PGF)"/>
            <person name="Walter F."/>
            <person name="Albersmeier A."/>
            <person name="Kalinowski J."/>
            <person name="Ruckert C."/>
        </authorList>
    </citation>
    <scope>NUCLEOTIDE SEQUENCE</scope>
    <source>
        <strain evidence="1">CGMCC 1.15179</strain>
    </source>
</reference>
<organism evidence="1 2">
    <name type="scientific">Marinithermofilum abyssi</name>
    <dbReference type="NCBI Taxonomy" id="1571185"/>
    <lineage>
        <taxon>Bacteria</taxon>
        <taxon>Bacillati</taxon>
        <taxon>Bacillota</taxon>
        <taxon>Bacilli</taxon>
        <taxon>Bacillales</taxon>
        <taxon>Thermoactinomycetaceae</taxon>
        <taxon>Marinithermofilum</taxon>
    </lineage>
</organism>
<proteinExistence type="predicted"/>
<dbReference type="RefSeq" id="WP_188649194.1">
    <property type="nucleotide sequence ID" value="NZ_BMHQ01000028.1"/>
</dbReference>